<dbReference type="EMBL" id="HE650822">
    <property type="protein sequence ID" value="CCF56475.1"/>
    <property type="molecule type" value="Genomic_DNA"/>
</dbReference>
<feature type="region of interest" description="Disordered" evidence="4">
    <location>
        <begin position="1150"/>
        <end position="1210"/>
    </location>
</feature>
<feature type="region of interest" description="Disordered" evidence="4">
    <location>
        <begin position="1010"/>
        <end position="1031"/>
    </location>
</feature>
<feature type="compositionally biased region" description="Basic residues" evidence="4">
    <location>
        <begin position="1157"/>
        <end position="1167"/>
    </location>
</feature>
<dbReference type="Gene3D" id="1.25.10.10">
    <property type="entry name" value="Leucine-rich Repeat Variant"/>
    <property type="match status" value="2"/>
</dbReference>
<keyword evidence="8" id="KW-1185">Reference proteome</keyword>
<feature type="domain" description="RRP12 HEAT" evidence="5">
    <location>
        <begin position="363"/>
        <end position="662"/>
    </location>
</feature>
<dbReference type="AlphaFoldDB" id="H2AQ25"/>
<dbReference type="InterPro" id="IPR012978">
    <property type="entry name" value="HEAT_RRP12"/>
</dbReference>
<dbReference type="GeneID" id="13882778"/>
<dbReference type="GO" id="GO:0005634">
    <property type="term" value="C:nucleus"/>
    <property type="evidence" value="ECO:0007669"/>
    <property type="project" value="UniProtKB-SubCell"/>
</dbReference>
<accession>H2AQ25</accession>
<keyword evidence="3" id="KW-0539">Nucleus</keyword>
<proteinExistence type="inferred from homology"/>
<name>H2AQ25_KAZAF</name>
<feature type="compositionally biased region" description="Basic residues" evidence="4">
    <location>
        <begin position="1187"/>
        <end position="1210"/>
    </location>
</feature>
<dbReference type="InterPro" id="IPR052087">
    <property type="entry name" value="RRP12"/>
</dbReference>
<reference evidence="7 8" key="1">
    <citation type="journal article" date="2011" name="Proc. Natl. Acad. Sci. U.S.A.">
        <title>Evolutionary erosion of yeast sex chromosomes by mating-type switching accidents.</title>
        <authorList>
            <person name="Gordon J.L."/>
            <person name="Armisen D."/>
            <person name="Proux-Wera E."/>
            <person name="Oheigeartaigh S.S."/>
            <person name="Byrne K.P."/>
            <person name="Wolfe K.H."/>
        </authorList>
    </citation>
    <scope>NUCLEOTIDE SEQUENCE [LARGE SCALE GENOMIC DNA]</scope>
    <source>
        <strain evidence="8">ATCC 22294 / BCRC 22015 / CBS 2517 / CECT 1963 / NBRC 1671 / NRRL Y-8276</strain>
    </source>
</reference>
<dbReference type="KEGG" id="kaf:KAFR_0B01760"/>
<dbReference type="RefSeq" id="XP_003955610.1">
    <property type="nucleotide sequence ID" value="XM_003955561.1"/>
</dbReference>
<dbReference type="PANTHER" id="PTHR48287:SF1">
    <property type="entry name" value="ARM REPEAT SUPERFAMILY PROTEIN"/>
    <property type="match status" value="1"/>
</dbReference>
<dbReference type="eggNOG" id="KOG1248">
    <property type="taxonomic scope" value="Eukaryota"/>
</dbReference>
<dbReference type="STRING" id="1071382.H2AQ25"/>
<evidence type="ECO:0000259" key="6">
    <source>
        <dbReference type="Pfam" id="PF25772"/>
    </source>
</evidence>
<dbReference type="InterPro" id="IPR011989">
    <property type="entry name" value="ARM-like"/>
</dbReference>
<dbReference type="OrthoDB" id="2192888at2759"/>
<feature type="compositionally biased region" description="Low complexity" evidence="4">
    <location>
        <begin position="1019"/>
        <end position="1031"/>
    </location>
</feature>
<evidence type="ECO:0000256" key="3">
    <source>
        <dbReference type="ARBA" id="ARBA00023242"/>
    </source>
</evidence>
<comment type="similarity">
    <text evidence="2">Belongs to the RRP12 family.</text>
</comment>
<dbReference type="InParanoid" id="H2AQ25"/>
<dbReference type="InterPro" id="IPR016024">
    <property type="entry name" value="ARM-type_fold"/>
</dbReference>
<sequence length="1210" mass="136222">MDSDQVAHLLELEDKLSNIRAQINSKLDNQKHIAIILSAVEENIKDHATNDTSKNLVNYLVSFMSLLDQAMDSTTHEIKDLQLATSATYLLDIIFHYCPKKLLRAQFAEVLTKIAPCITDEKAEAPIIRSGVGCLEALLIAQDTQAWNNTHDLTITPKRGLQGLLELSLDHRPKIRKRACEAISNILLNPPVAPTPEHVASSLISDFAIKYLSNVLNEFSTLSNKKLKNQTIKDEYNGKIIRCLKLINTIVSTKQWPTSQIEKLCDLLLEITKSTEQFLVSSSFECFESLFKSMGESTGLAEDKFLKVLNTIFQLKPSSSDIHLAGSWIAVVVKGVTTYSLHEPFKCVAKLPDIFKIMSHYLQSETMEISFSASQGLIAILSSSVNDNVLLSPPQVTEDQYNLVNDVITELSDIFSDFLSIRYSHCSKEILNILTVAFNKLKSRSNPALLKPLRIVDKWRINEENYLELRGEVETVIGAAIEFMGPEIVLQVLPLNLDNFGNDTSRPGRAWLLPILRDHIKHAKLATFIGQFIPLIKLYESKYEKLPSDSVQLRIFQTVVDQIWSTLPHFCDVPTDLKESFTDEFASDLCSLLYSNVELRSTIINALKNLVESNLSYAESDNADLLPMETFPREESLKNIEYLSTTKVMNVLAVLFNVYTQTPANSRGYILETIESYLKITKEEDMTKTFNNVCALLKTSMDEKQANLTSTLLDIIIVMVKYLSTSAYGTLFNIFGQTINSTDTAVQKRSYKIISRLSETSDEAKMMISSHITDIENIILSNSESVQTSARSGRLVAIKTVVDLLPNDHLGFIARIVAEIILATKDVNERTRDTAFETLLSMGKRMQQGGIIKLGDQDVQENNANIAEFFKIISVGLIGESQHMVSSTVTAYACLMFEFKDLLSEDVIMEIYDTIELYLTSNSREIAKSAIGFTKVCVLGLPEPLMKPKVPELIPKLLRWSHEHTGHFKAKVKHILERLIRRFGYEYIEANFPEDDMRLLANIRKTRNRNKRRGEGNEEINPMASDKSSKASKFMSAFDEAVYDSADENSGSDDESSGGQRKREQFIVEKTGENPLDLLDSQTLAHISSTRPKKFNKKDQKRRLQSDDSFAFDAEGKLIVKGQKGKASVEDDDPLKEVTSGINAYLEAVQNGPTRGQRNKLRFKKKNNGGDDGFSDNEDNTLPKSKPMTKNKIGKNFKKSNQKFKSRRRL</sequence>
<evidence type="ECO:0000256" key="4">
    <source>
        <dbReference type="SAM" id="MobiDB-lite"/>
    </source>
</evidence>
<dbReference type="PANTHER" id="PTHR48287">
    <property type="entry name" value="ARM REPEAT SUPERFAMILY PROTEIN"/>
    <property type="match status" value="1"/>
</dbReference>
<feature type="region of interest" description="Disordered" evidence="4">
    <location>
        <begin position="1089"/>
        <end position="1108"/>
    </location>
</feature>
<feature type="compositionally biased region" description="Basic residues" evidence="4">
    <location>
        <begin position="1091"/>
        <end position="1103"/>
    </location>
</feature>
<dbReference type="Pfam" id="PF25772">
    <property type="entry name" value="HEAT_RRP12_N"/>
    <property type="match status" value="1"/>
</dbReference>
<evidence type="ECO:0000256" key="2">
    <source>
        <dbReference type="ARBA" id="ARBA00007690"/>
    </source>
</evidence>
<dbReference type="HOGENOM" id="CLU_003753_1_0_1"/>
<dbReference type="InterPro" id="IPR057860">
    <property type="entry name" value="HEAT_RRP12_N"/>
</dbReference>
<dbReference type="GO" id="GO:0030688">
    <property type="term" value="C:preribosome, small subunit precursor"/>
    <property type="evidence" value="ECO:0007669"/>
    <property type="project" value="EnsemblFungi"/>
</dbReference>
<dbReference type="Pfam" id="PF08161">
    <property type="entry name" value="RRP12_HEAT"/>
    <property type="match status" value="1"/>
</dbReference>
<dbReference type="SUPFAM" id="SSF48371">
    <property type="entry name" value="ARM repeat"/>
    <property type="match status" value="1"/>
</dbReference>
<evidence type="ECO:0000256" key="1">
    <source>
        <dbReference type="ARBA" id="ARBA00004123"/>
    </source>
</evidence>
<gene>
    <name evidence="7" type="primary">KAFR0B01760</name>
    <name evidence="7" type="ORF">KAFR_0B01760</name>
</gene>
<comment type="subcellular location">
    <subcellularLocation>
        <location evidence="1">Nucleus</location>
    </subcellularLocation>
</comment>
<organism evidence="7 8">
    <name type="scientific">Kazachstania africana (strain ATCC 22294 / BCRC 22015 / CBS 2517 / CECT 1963 / NBRC 1671 / NRRL Y-8276)</name>
    <name type="common">Yeast</name>
    <name type="synonym">Kluyveromyces africanus</name>
    <dbReference type="NCBI Taxonomy" id="1071382"/>
    <lineage>
        <taxon>Eukaryota</taxon>
        <taxon>Fungi</taxon>
        <taxon>Dikarya</taxon>
        <taxon>Ascomycota</taxon>
        <taxon>Saccharomycotina</taxon>
        <taxon>Saccharomycetes</taxon>
        <taxon>Saccharomycetales</taxon>
        <taxon>Saccharomycetaceae</taxon>
        <taxon>Kazachstania</taxon>
    </lineage>
</organism>
<protein>
    <submittedName>
        <fullName evidence="7">Uncharacterized protein</fullName>
    </submittedName>
</protein>
<dbReference type="GO" id="GO:0000462">
    <property type="term" value="P:maturation of SSU-rRNA from tricistronic rRNA transcript (SSU-rRNA, 5.8S rRNA, LSU-rRNA)"/>
    <property type="evidence" value="ECO:0007669"/>
    <property type="project" value="EnsemblFungi"/>
</dbReference>
<evidence type="ECO:0000259" key="5">
    <source>
        <dbReference type="Pfam" id="PF08161"/>
    </source>
</evidence>
<evidence type="ECO:0000313" key="7">
    <source>
        <dbReference type="EMBL" id="CCF56475.1"/>
    </source>
</evidence>
<evidence type="ECO:0000313" key="8">
    <source>
        <dbReference type="Proteomes" id="UP000005220"/>
    </source>
</evidence>
<dbReference type="FunCoup" id="H2AQ25">
    <property type="interactions" value="1131"/>
</dbReference>
<dbReference type="Proteomes" id="UP000005220">
    <property type="component" value="Chromosome 2"/>
</dbReference>
<feature type="domain" description="RRP12 N-terminal HEAT" evidence="6">
    <location>
        <begin position="24"/>
        <end position="252"/>
    </location>
</feature>